<protein>
    <recommendedName>
        <fullName evidence="4">DUF3352 domain-containing protein</fullName>
    </recommendedName>
</protein>
<keyword evidence="1" id="KW-0812">Transmembrane</keyword>
<dbReference type="Proteomes" id="UP000184480">
    <property type="component" value="Unassembled WGS sequence"/>
</dbReference>
<sequence>MTVHKYLKIGIVGLFVILILVIGIIMLRRLSHDKQVFGEDLYMYIPQETPALIQINKAKDADFFGHLFPELDKVLVAIKSKITYPLLIVKDESPYIVTRVTFEQEKLIKTVLDKDLFGAFPPKKRVYKGVNIFFYPSVNNDFFVCMFYNGIFAGGFNYNFLEKIIDTDSTNSILNHKDINDLIKEMNTNYSANMIFRSDSGFQAFNAAVENQRLQLSGYINSDSIDSIWECSNKHNDSVSVDCSIFPDPLLSYSINYKESSLSKDFVCFFDPPLYGFCIDTVKRAPIYVLKYNTDRFDIFEKLNRLELSYIQRKLSTKDIVLNRQHIYTTSVNLAKEVFGKDIPVVLTFNKGYLIFTTNRDVLIDYLKVIDNSQKNYAEDNELKNEIGDEDFTVQSFYHINDLSQVGNDVHLGYLSLFKYSFKTASITNTRIADRQKVDIILNN</sequence>
<proteinExistence type="predicted"/>
<keyword evidence="1" id="KW-0472">Membrane</keyword>
<evidence type="ECO:0000313" key="2">
    <source>
        <dbReference type="EMBL" id="SHF41372.1"/>
    </source>
</evidence>
<dbReference type="AlphaFoldDB" id="A0A1M5BGM3"/>
<evidence type="ECO:0000256" key="1">
    <source>
        <dbReference type="SAM" id="Phobius"/>
    </source>
</evidence>
<evidence type="ECO:0008006" key="4">
    <source>
        <dbReference type="Google" id="ProtNLM"/>
    </source>
</evidence>
<gene>
    <name evidence="2" type="ORF">SAMN05444362_10655</name>
</gene>
<dbReference type="RefSeq" id="WP_139262041.1">
    <property type="nucleotide sequence ID" value="NZ_BBXL01000021.1"/>
</dbReference>
<feature type="transmembrane region" description="Helical" evidence="1">
    <location>
        <begin position="6"/>
        <end position="27"/>
    </location>
</feature>
<dbReference type="EMBL" id="FQUC01000006">
    <property type="protein sequence ID" value="SHF41372.1"/>
    <property type="molecule type" value="Genomic_DNA"/>
</dbReference>
<organism evidence="2 3">
    <name type="scientific">Dysgonomonas macrotermitis</name>
    <dbReference type="NCBI Taxonomy" id="1346286"/>
    <lineage>
        <taxon>Bacteria</taxon>
        <taxon>Pseudomonadati</taxon>
        <taxon>Bacteroidota</taxon>
        <taxon>Bacteroidia</taxon>
        <taxon>Bacteroidales</taxon>
        <taxon>Dysgonomonadaceae</taxon>
        <taxon>Dysgonomonas</taxon>
    </lineage>
</organism>
<reference evidence="3" key="1">
    <citation type="submission" date="2016-11" db="EMBL/GenBank/DDBJ databases">
        <authorList>
            <person name="Varghese N."/>
            <person name="Submissions S."/>
        </authorList>
    </citation>
    <scope>NUCLEOTIDE SEQUENCE [LARGE SCALE GENOMIC DNA]</scope>
    <source>
        <strain evidence="3">DSM 27370</strain>
    </source>
</reference>
<dbReference type="STRING" id="1346286.SAMN05444362_10655"/>
<keyword evidence="3" id="KW-1185">Reference proteome</keyword>
<accession>A0A1M5BGM3</accession>
<evidence type="ECO:0000313" key="3">
    <source>
        <dbReference type="Proteomes" id="UP000184480"/>
    </source>
</evidence>
<keyword evidence="1" id="KW-1133">Transmembrane helix</keyword>
<name>A0A1M5BGM3_9BACT</name>
<dbReference type="OrthoDB" id="997519at2"/>